<organism evidence="2 3">
    <name type="scientific">Periconia digitata</name>
    <dbReference type="NCBI Taxonomy" id="1303443"/>
    <lineage>
        <taxon>Eukaryota</taxon>
        <taxon>Fungi</taxon>
        <taxon>Dikarya</taxon>
        <taxon>Ascomycota</taxon>
        <taxon>Pezizomycotina</taxon>
        <taxon>Dothideomycetes</taxon>
        <taxon>Pleosporomycetidae</taxon>
        <taxon>Pleosporales</taxon>
        <taxon>Massarineae</taxon>
        <taxon>Periconiaceae</taxon>
        <taxon>Periconia</taxon>
    </lineage>
</organism>
<reference evidence="2" key="1">
    <citation type="submission" date="2023-01" db="EMBL/GenBank/DDBJ databases">
        <authorList>
            <person name="Van Ghelder C."/>
            <person name="Rancurel C."/>
        </authorList>
    </citation>
    <scope>NUCLEOTIDE SEQUENCE</scope>
    <source>
        <strain evidence="2">CNCM I-4278</strain>
    </source>
</reference>
<gene>
    <name evidence="2" type="ORF">PDIGIT_LOCUS4488</name>
</gene>
<proteinExistence type="predicted"/>
<comment type="caution">
    <text evidence="2">The sequence shown here is derived from an EMBL/GenBank/DDBJ whole genome shotgun (WGS) entry which is preliminary data.</text>
</comment>
<sequence>MHDARSPTSTCERANARVNMPSLATVTVCKDGLCFYIHIRIFLPLLYNAFKCYRLQLSTIVLPSLPRRPQISTYFLHKRKTLKKSTRIATQCPARKFTGGNKDTSHLHHLEPILTFLCFISLSSRTQHHCPGANGRDGSCVMVDIPVGQGQKKLAPYCSTHQWLCQKHLLKQLKGEDCNKCKGNENRGNLLAQQAKDAEKAKADAAKAKTDAAKAKTDAYKKDRKPRSTPHNKKDDQRDGAPGTA</sequence>
<dbReference type="EMBL" id="CAOQHR010000003">
    <property type="protein sequence ID" value="CAI6331463.1"/>
    <property type="molecule type" value="Genomic_DNA"/>
</dbReference>
<dbReference type="Proteomes" id="UP001152607">
    <property type="component" value="Unassembled WGS sequence"/>
</dbReference>
<accession>A0A9W4XGV6</accession>
<evidence type="ECO:0000256" key="1">
    <source>
        <dbReference type="SAM" id="MobiDB-lite"/>
    </source>
</evidence>
<evidence type="ECO:0000313" key="2">
    <source>
        <dbReference type="EMBL" id="CAI6331463.1"/>
    </source>
</evidence>
<feature type="region of interest" description="Disordered" evidence="1">
    <location>
        <begin position="194"/>
        <end position="245"/>
    </location>
</feature>
<name>A0A9W4XGV6_9PLEO</name>
<feature type="compositionally biased region" description="Basic and acidic residues" evidence="1">
    <location>
        <begin position="196"/>
        <end position="221"/>
    </location>
</feature>
<keyword evidence="3" id="KW-1185">Reference proteome</keyword>
<feature type="compositionally biased region" description="Basic residues" evidence="1">
    <location>
        <begin position="222"/>
        <end position="231"/>
    </location>
</feature>
<dbReference type="AlphaFoldDB" id="A0A9W4XGV6"/>
<evidence type="ECO:0000313" key="3">
    <source>
        <dbReference type="Proteomes" id="UP001152607"/>
    </source>
</evidence>
<protein>
    <submittedName>
        <fullName evidence="2">Uncharacterized protein</fullName>
    </submittedName>
</protein>